<accession>A0A5B8LQT3</accession>
<reference evidence="1 2" key="1">
    <citation type="submission" date="2019-07" db="EMBL/GenBank/DDBJ databases">
        <title>Full genome sequence of Devosia sp. Gsoil 520.</title>
        <authorList>
            <person name="Im W.-T."/>
        </authorList>
    </citation>
    <scope>NUCLEOTIDE SEQUENCE [LARGE SCALE GENOMIC DNA]</scope>
    <source>
        <strain evidence="1 2">Gsoil 520</strain>
    </source>
</reference>
<dbReference type="OrthoDB" id="7949234at2"/>
<dbReference type="AlphaFoldDB" id="A0A5B8LQT3"/>
<dbReference type="Proteomes" id="UP000315364">
    <property type="component" value="Chromosome"/>
</dbReference>
<evidence type="ECO:0000313" key="1">
    <source>
        <dbReference type="EMBL" id="QDZ10513.1"/>
    </source>
</evidence>
<protein>
    <submittedName>
        <fullName evidence="1">Uncharacterized protein</fullName>
    </submittedName>
</protein>
<dbReference type="KEGG" id="dea:FPZ08_06970"/>
<gene>
    <name evidence="1" type="ORF">FPZ08_06970</name>
</gene>
<dbReference type="EMBL" id="CP042304">
    <property type="protein sequence ID" value="QDZ10513.1"/>
    <property type="molecule type" value="Genomic_DNA"/>
</dbReference>
<evidence type="ECO:0000313" key="2">
    <source>
        <dbReference type="Proteomes" id="UP000315364"/>
    </source>
</evidence>
<sequence length="282" mass="30316">MAPIIRASRVVDAAAIYEPAPGAIDPEDPFDPMHRPLVDPENWLANISFHSEFDYCEVAFGPDVVAVNHAAIAAATPSGGFSVESGQVVFDTTVTTHTLAVHNLGYVPDFMVVVDGDALYPGYIAQFYGDGRARYLCAYATTTHLCLEVRASRTANAIPAISKNYTVLIFKQPPAPSGDILARWDPDDAVLHLGRDKFRSDRRYLQVGSNGDPFGFALGRTIHLKNGAPRFVDADGTITDPVPAAARWAFASSWQTSGWTFGPSAAYNGTFTGGPAIQVRAP</sequence>
<dbReference type="RefSeq" id="WP_146289300.1">
    <property type="nucleotide sequence ID" value="NZ_CP042304.1"/>
</dbReference>
<organism evidence="1 2">
    <name type="scientific">Devosia ginsengisoli</name>
    <dbReference type="NCBI Taxonomy" id="400770"/>
    <lineage>
        <taxon>Bacteria</taxon>
        <taxon>Pseudomonadati</taxon>
        <taxon>Pseudomonadota</taxon>
        <taxon>Alphaproteobacteria</taxon>
        <taxon>Hyphomicrobiales</taxon>
        <taxon>Devosiaceae</taxon>
        <taxon>Devosia</taxon>
    </lineage>
</organism>
<keyword evidence="2" id="KW-1185">Reference proteome</keyword>
<proteinExistence type="predicted"/>
<name>A0A5B8LQT3_9HYPH</name>